<dbReference type="EMBL" id="JACYNN010000005">
    <property type="protein sequence ID" value="MBD8106675.1"/>
    <property type="molecule type" value="Genomic_DNA"/>
</dbReference>
<feature type="domain" description="Concentrative nucleoside transporter N-terminal" evidence="8">
    <location>
        <begin position="10"/>
        <end position="82"/>
    </location>
</feature>
<evidence type="ECO:0000256" key="1">
    <source>
        <dbReference type="ARBA" id="ARBA00004651"/>
    </source>
</evidence>
<dbReference type="InterPro" id="IPR008276">
    <property type="entry name" value="C_nuclsd_transpt"/>
</dbReference>
<evidence type="ECO:0000256" key="6">
    <source>
        <dbReference type="ARBA" id="ARBA00023136"/>
    </source>
</evidence>
<keyword evidence="4 7" id="KW-0812">Transmembrane</keyword>
<feature type="transmembrane region" description="Helical" evidence="7">
    <location>
        <begin position="194"/>
        <end position="213"/>
    </location>
</feature>
<feature type="transmembrane region" description="Helical" evidence="7">
    <location>
        <begin position="283"/>
        <end position="299"/>
    </location>
</feature>
<keyword evidence="6 7" id="KW-0472">Membrane</keyword>
<organism evidence="10 11">
    <name type="scientific">Erwinia persicina</name>
    <dbReference type="NCBI Taxonomy" id="55211"/>
    <lineage>
        <taxon>Bacteria</taxon>
        <taxon>Pseudomonadati</taxon>
        <taxon>Pseudomonadota</taxon>
        <taxon>Gammaproteobacteria</taxon>
        <taxon>Enterobacterales</taxon>
        <taxon>Erwiniaceae</taxon>
        <taxon>Erwinia</taxon>
    </lineage>
</organism>
<feature type="transmembrane region" description="Helical" evidence="7">
    <location>
        <begin position="167"/>
        <end position="187"/>
    </location>
</feature>
<dbReference type="Pfam" id="PF01773">
    <property type="entry name" value="Nucleos_tra2_N"/>
    <property type="match status" value="1"/>
</dbReference>
<dbReference type="PANTHER" id="PTHR10590">
    <property type="entry name" value="SODIUM/NUCLEOSIDE COTRANSPORTER"/>
    <property type="match status" value="1"/>
</dbReference>
<protein>
    <submittedName>
        <fullName evidence="10">Nucleoside permease NupC</fullName>
    </submittedName>
</protein>
<comment type="subcellular location">
    <subcellularLocation>
        <location evidence="1">Cell membrane</location>
        <topology evidence="1">Multi-pass membrane protein</topology>
    </subcellularLocation>
</comment>
<feature type="domain" description="Concentrative nucleoside transporter C-terminal" evidence="9">
    <location>
        <begin position="196"/>
        <end position="392"/>
    </location>
</feature>
<comment type="caution">
    <text evidence="10">The sequence shown here is derived from an EMBL/GenBank/DDBJ whole genome shotgun (WGS) entry which is preliminary data.</text>
</comment>
<feature type="transmembrane region" description="Helical" evidence="7">
    <location>
        <begin position="250"/>
        <end position="271"/>
    </location>
</feature>
<dbReference type="Proteomes" id="UP000661012">
    <property type="component" value="Unassembled WGS sequence"/>
</dbReference>
<keyword evidence="3" id="KW-1003">Cell membrane</keyword>
<feature type="transmembrane region" description="Helical" evidence="7">
    <location>
        <begin position="337"/>
        <end position="361"/>
    </location>
</feature>
<dbReference type="RefSeq" id="WP_191931034.1">
    <property type="nucleotide sequence ID" value="NZ_JACYNM010000005.1"/>
</dbReference>
<dbReference type="InterPro" id="IPR002668">
    <property type="entry name" value="CNT_N_dom"/>
</dbReference>
<comment type="similarity">
    <text evidence="2">Belongs to the concentrative nucleoside transporter (CNT) (TC 2.A.41) family.</text>
</comment>
<feature type="transmembrane region" description="Helical" evidence="7">
    <location>
        <begin position="6"/>
        <end position="22"/>
    </location>
</feature>
<evidence type="ECO:0000256" key="5">
    <source>
        <dbReference type="ARBA" id="ARBA00022989"/>
    </source>
</evidence>
<keyword evidence="11" id="KW-1185">Reference proteome</keyword>
<evidence type="ECO:0000256" key="7">
    <source>
        <dbReference type="SAM" id="Phobius"/>
    </source>
</evidence>
<evidence type="ECO:0000259" key="8">
    <source>
        <dbReference type="Pfam" id="PF01773"/>
    </source>
</evidence>
<reference evidence="10 11" key="1">
    <citation type="journal article" date="2020" name="FEMS Microbiol. Ecol.">
        <title>Temporal dynamics of bacterial communities during seed development and maturation.</title>
        <authorList>
            <person name="Chesneau G."/>
            <person name="Torres-Cortes G."/>
            <person name="Briand M."/>
            <person name="Darrasse A."/>
            <person name="Preveaux A."/>
            <person name="Marais C."/>
            <person name="Jacques M.A."/>
            <person name="Shade A."/>
            <person name="Barret M."/>
        </authorList>
    </citation>
    <scope>NUCLEOTIDE SEQUENCE [LARGE SCALE GENOMIC DNA]</scope>
    <source>
        <strain evidence="10 11">CFBP13732</strain>
    </source>
</reference>
<evidence type="ECO:0000256" key="4">
    <source>
        <dbReference type="ARBA" id="ARBA00022692"/>
    </source>
</evidence>
<dbReference type="InterPro" id="IPR011657">
    <property type="entry name" value="CNT_C_dom"/>
</dbReference>
<accession>A0ABR8ZT39</accession>
<keyword evidence="5 7" id="KW-1133">Transmembrane helix</keyword>
<feature type="transmembrane region" description="Helical" evidence="7">
    <location>
        <begin position="90"/>
        <end position="109"/>
    </location>
</feature>
<gene>
    <name evidence="10" type="ORF">IFT93_09605</name>
</gene>
<evidence type="ECO:0000256" key="2">
    <source>
        <dbReference type="ARBA" id="ARBA00009033"/>
    </source>
</evidence>
<dbReference type="PANTHER" id="PTHR10590:SF23">
    <property type="entry name" value="NUPC_NUPG FAMILY NUCLEOSIDE CNT TRANSPORTER"/>
    <property type="match status" value="1"/>
</dbReference>
<feature type="transmembrane region" description="Helical" evidence="7">
    <location>
        <begin position="137"/>
        <end position="155"/>
    </location>
</feature>
<feature type="transmembrane region" description="Helical" evidence="7">
    <location>
        <begin position="34"/>
        <end position="53"/>
    </location>
</feature>
<evidence type="ECO:0000313" key="10">
    <source>
        <dbReference type="EMBL" id="MBD8106675.1"/>
    </source>
</evidence>
<feature type="transmembrane region" description="Helical" evidence="7">
    <location>
        <begin position="373"/>
        <end position="394"/>
    </location>
</feature>
<dbReference type="Pfam" id="PF07662">
    <property type="entry name" value="Nucleos_tra2_C"/>
    <property type="match status" value="1"/>
</dbReference>
<name>A0ABR8ZT39_9GAMM</name>
<sequence>MKYFIFSLSLLFIIIITAAISFSRKDMLRRARPIIIILSIEFITTLVLMHTSAGENSLNYIESRIEHLIHYANQGINFVFGEITNKSSPAFIVVALLPLVFICSLIGLLKHFKILNIFIIIIGSSINRISKLGKLESFAAVNTIAVGMTAVYVSIKEYIPRLTQPQMYTIAACSLSTVDLAILGAYTQMLEPRYVFIGVCLNFFSTIIIVSLINPGEPAAVNASLHPEAEGNKKSFFEMLIEHMQDGFKVLLAVVPALLGFIALIAMLNDIFSYALGKTFQELIGYLFSPFAFLMGIPWNETIKMGQVIATKIMANEFVAIIEFIKMTSIDTRSEAVMSVFLISFSNLGSIAMIIGCVSNISKEHGKMIASNSFRLIVGSTLVSFLSSSIVGIVI</sequence>
<evidence type="ECO:0000313" key="11">
    <source>
        <dbReference type="Proteomes" id="UP000661012"/>
    </source>
</evidence>
<proteinExistence type="inferred from homology"/>
<evidence type="ECO:0000259" key="9">
    <source>
        <dbReference type="Pfam" id="PF07662"/>
    </source>
</evidence>
<evidence type="ECO:0000256" key="3">
    <source>
        <dbReference type="ARBA" id="ARBA00022475"/>
    </source>
</evidence>